<keyword evidence="5" id="KW-1133">Transmembrane helix</keyword>
<evidence type="ECO:0000256" key="5">
    <source>
        <dbReference type="ARBA" id="ARBA00022989"/>
    </source>
</evidence>
<feature type="domain" description="C2" evidence="7">
    <location>
        <begin position="440"/>
        <end position="579"/>
    </location>
</feature>
<dbReference type="Pfam" id="PF25331">
    <property type="entry name" value="C2_Mug190_3rd"/>
    <property type="match status" value="1"/>
</dbReference>
<evidence type="ECO:0000256" key="2">
    <source>
        <dbReference type="ARBA" id="ARBA00022692"/>
    </source>
</evidence>
<dbReference type="Gene3D" id="2.60.40.150">
    <property type="entry name" value="C2 domain"/>
    <property type="match status" value="2"/>
</dbReference>
<evidence type="ECO:0000256" key="6">
    <source>
        <dbReference type="SAM" id="MobiDB-lite"/>
    </source>
</evidence>
<dbReference type="GO" id="GO:0061817">
    <property type="term" value="P:endoplasmic reticulum-plasma membrane tethering"/>
    <property type="evidence" value="ECO:0007669"/>
    <property type="project" value="InterPro"/>
</dbReference>
<dbReference type="GO" id="GO:0005789">
    <property type="term" value="C:endoplasmic reticulum membrane"/>
    <property type="evidence" value="ECO:0007669"/>
    <property type="project" value="UniProtKB-SubCell"/>
</dbReference>
<feature type="compositionally biased region" description="Acidic residues" evidence="6">
    <location>
        <begin position="788"/>
        <end position="801"/>
    </location>
</feature>
<feature type="compositionally biased region" description="Acidic residues" evidence="6">
    <location>
        <begin position="812"/>
        <end position="825"/>
    </location>
</feature>
<proteinExistence type="predicted"/>
<dbReference type="SUPFAM" id="SSF49562">
    <property type="entry name" value="C2 domain (Calcium/lipid-binding domain, CaLB)"/>
    <property type="match status" value="2"/>
</dbReference>
<evidence type="ECO:0000313" key="8">
    <source>
        <dbReference type="EMBL" id="KAK3364593.1"/>
    </source>
</evidence>
<evidence type="ECO:0000256" key="4">
    <source>
        <dbReference type="ARBA" id="ARBA00022824"/>
    </source>
</evidence>
<feature type="region of interest" description="Disordered" evidence="6">
    <location>
        <begin position="38"/>
        <end position="91"/>
    </location>
</feature>
<keyword evidence="3" id="KW-0677">Repeat</keyword>
<dbReference type="CDD" id="cd21676">
    <property type="entry name" value="SMP_Mug190"/>
    <property type="match status" value="1"/>
</dbReference>
<name>A0AAJ0MLF4_9PEZI</name>
<keyword evidence="2" id="KW-0812">Transmembrane</keyword>
<evidence type="ECO:0000256" key="3">
    <source>
        <dbReference type="ARBA" id="ARBA00022737"/>
    </source>
</evidence>
<dbReference type="InterPro" id="IPR000008">
    <property type="entry name" value="C2_dom"/>
</dbReference>
<accession>A0AAJ0MLF4</accession>
<keyword evidence="9" id="KW-1185">Reference proteome</keyword>
<dbReference type="Pfam" id="PF25669">
    <property type="entry name" value="SMP_MUG190-like"/>
    <property type="match status" value="1"/>
</dbReference>
<sequence>MQASLPKIIRMVSVDDIGQGSEAFRILGIKWLPTAAAGQSVDTEGNLKPTKDNDRTVAGGGQDQSANSGKQDLGNGSQVAGKQQEQEQQAIREGMEAEEGDFVNMEIAFAYRARTSGKSIRSKAKNAHLYLKFYLPGGIAVPVWVELRGLVGIMRLRLQLTPDPPFFQLCTLTFLGQPRADLSCVPLSKHNLNLMDVPLISSFVQSSIDAALAEYVAPKSLTLDLKDMLVGDDFKKDTVTRGVVLVHIKKARSFKEGDGGFGPIKGSSDSYMSVSWGKFGKPVASTRIIVDTQEPNWNEWASILVSPDEINAEETLRLQLWDSDKHTADDDLGRVEVSLKELMHGSKTKNMMCDREDELRAEDPDEKIPGTVTWSVGYFAKAHIQQAQLDQQTFNPSIRTVDELKRQVAETAKSKLREAISSKDVSQELRQQEAQDCKEVEDNMIISAPPLDGLPSGILGIQIHNITGLEVAKLNRNRNHGAGDGEDREDEAEQSNDLPDSYCTIILNQRKIYRTRTKPKNAKPFFNAGTERFVKDWRSTEVIIAVRDSREGENDPLLGIIYLPLRRVFEKRSQVMGMYPLAGGIGYGRARISMVWRSVELNMPRELTGWDYGTLEVKAPIKVTERGIHEELKGCKLKLKTKIGKAKMYTREGEGGIWAPKHRKDEEGVFLGVIKRYATPLVIEFKKSSFMTEDNPALAVLWVGEFPDEEEKTVRLAVWRGGKKQLKRARSCADYKGLEEGEEPLGEIELVVRFWRGLSGYHKGYAAKTRGGDVKGVMEVLDTVNDESMAEDEGGEHEEESLLSSSYSDLGSDSDSESTDESEGEGDSKEDSQKRKMLRKAGDSSSSDEEDGHGGIKEVKKMPSKLKARASSLLDGKAGSDDDGKRGPLAQIQDYKRHRKQLHRKHRGIMQWKATRTLDWMVDKAKEGKGRLGEMMEHGEKEQGIETEV</sequence>
<dbReference type="Pfam" id="PF00168">
    <property type="entry name" value="C2"/>
    <property type="match status" value="2"/>
</dbReference>
<reference evidence="8" key="2">
    <citation type="submission" date="2023-06" db="EMBL/GenBank/DDBJ databases">
        <authorList>
            <consortium name="Lawrence Berkeley National Laboratory"/>
            <person name="Haridas S."/>
            <person name="Hensen N."/>
            <person name="Bonometti L."/>
            <person name="Westerberg I."/>
            <person name="Brannstrom I.O."/>
            <person name="Guillou S."/>
            <person name="Cros-Aarteil S."/>
            <person name="Calhoun S."/>
            <person name="Kuo A."/>
            <person name="Mondo S."/>
            <person name="Pangilinan J."/>
            <person name="Riley R."/>
            <person name="Labutti K."/>
            <person name="Andreopoulos B."/>
            <person name="Lipzen A."/>
            <person name="Chen C."/>
            <person name="Yanf M."/>
            <person name="Daum C."/>
            <person name="Ng V."/>
            <person name="Clum A."/>
            <person name="Steindorff A."/>
            <person name="Ohm R."/>
            <person name="Martin F."/>
            <person name="Silar P."/>
            <person name="Natvig D."/>
            <person name="Lalanne C."/>
            <person name="Gautier V."/>
            <person name="Ament-Velasquez S.L."/>
            <person name="Kruys A."/>
            <person name="Hutchinson M.I."/>
            <person name="Powell A.J."/>
            <person name="Barry K."/>
            <person name="Miller A.N."/>
            <person name="Grigoriev I.V."/>
            <person name="Debuchy R."/>
            <person name="Gladieux P."/>
            <person name="Thoren M.H."/>
            <person name="Johannesson H."/>
        </authorList>
    </citation>
    <scope>NUCLEOTIDE SEQUENCE</scope>
    <source>
        <strain evidence="8">CBS 955.72</strain>
    </source>
</reference>
<keyword evidence="5" id="KW-0472">Membrane</keyword>
<evidence type="ECO:0000259" key="7">
    <source>
        <dbReference type="PROSITE" id="PS50004"/>
    </source>
</evidence>
<feature type="region of interest" description="Disordered" evidence="6">
    <location>
        <begin position="788"/>
        <end position="892"/>
    </location>
</feature>
<gene>
    <name evidence="8" type="ORF">B0T25DRAFT_530591</name>
</gene>
<dbReference type="InterPro" id="IPR037765">
    <property type="entry name" value="C2B_Tricalbin"/>
</dbReference>
<dbReference type="Proteomes" id="UP001275084">
    <property type="component" value="Unassembled WGS sequence"/>
</dbReference>
<dbReference type="SMART" id="SM00239">
    <property type="entry name" value="C2"/>
    <property type="match status" value="2"/>
</dbReference>
<feature type="compositionally biased region" description="Basic and acidic residues" evidence="6">
    <location>
        <begin position="852"/>
        <end position="861"/>
    </location>
</feature>
<feature type="compositionally biased region" description="Low complexity" evidence="6">
    <location>
        <begin position="802"/>
        <end position="811"/>
    </location>
</feature>
<dbReference type="InterPro" id="IPR057349">
    <property type="entry name" value="C2_Mug190_3rd"/>
</dbReference>
<reference evidence="8" key="1">
    <citation type="journal article" date="2023" name="Mol. Phylogenet. Evol.">
        <title>Genome-scale phylogeny and comparative genomics of the fungal order Sordariales.</title>
        <authorList>
            <person name="Hensen N."/>
            <person name="Bonometti L."/>
            <person name="Westerberg I."/>
            <person name="Brannstrom I.O."/>
            <person name="Guillou S."/>
            <person name="Cros-Aarteil S."/>
            <person name="Calhoun S."/>
            <person name="Haridas S."/>
            <person name="Kuo A."/>
            <person name="Mondo S."/>
            <person name="Pangilinan J."/>
            <person name="Riley R."/>
            <person name="LaButti K."/>
            <person name="Andreopoulos B."/>
            <person name="Lipzen A."/>
            <person name="Chen C."/>
            <person name="Yan M."/>
            <person name="Daum C."/>
            <person name="Ng V."/>
            <person name="Clum A."/>
            <person name="Steindorff A."/>
            <person name="Ohm R.A."/>
            <person name="Martin F."/>
            <person name="Silar P."/>
            <person name="Natvig D.O."/>
            <person name="Lalanne C."/>
            <person name="Gautier V."/>
            <person name="Ament-Velasquez S.L."/>
            <person name="Kruys A."/>
            <person name="Hutchinson M.I."/>
            <person name="Powell A.J."/>
            <person name="Barry K."/>
            <person name="Miller A.N."/>
            <person name="Grigoriev I.V."/>
            <person name="Debuchy R."/>
            <person name="Gladieux P."/>
            <person name="Hiltunen Thoren M."/>
            <person name="Johannesson H."/>
        </authorList>
    </citation>
    <scope>NUCLEOTIDE SEQUENCE</scope>
    <source>
        <strain evidence="8">CBS 955.72</strain>
    </source>
</reference>
<organism evidence="8 9">
    <name type="scientific">Lasiosphaeria hispida</name>
    <dbReference type="NCBI Taxonomy" id="260671"/>
    <lineage>
        <taxon>Eukaryota</taxon>
        <taxon>Fungi</taxon>
        <taxon>Dikarya</taxon>
        <taxon>Ascomycota</taxon>
        <taxon>Pezizomycotina</taxon>
        <taxon>Sordariomycetes</taxon>
        <taxon>Sordariomycetidae</taxon>
        <taxon>Sordariales</taxon>
        <taxon>Lasiosphaeriaceae</taxon>
        <taxon>Lasiosphaeria</taxon>
    </lineage>
</organism>
<dbReference type="EMBL" id="JAUIQD010000001">
    <property type="protein sequence ID" value="KAK3364593.1"/>
    <property type="molecule type" value="Genomic_DNA"/>
</dbReference>
<dbReference type="CDD" id="cd04041">
    <property type="entry name" value="C2A_fungal"/>
    <property type="match status" value="1"/>
</dbReference>
<dbReference type="PROSITE" id="PS50004">
    <property type="entry name" value="C2"/>
    <property type="match status" value="2"/>
</dbReference>
<comment type="subcellular location">
    <subcellularLocation>
        <location evidence="1">Endoplasmic reticulum membrane</location>
    </subcellularLocation>
</comment>
<comment type="caution">
    <text evidence="8">The sequence shown here is derived from an EMBL/GenBank/DDBJ whole genome shotgun (WGS) entry which is preliminary data.</text>
</comment>
<keyword evidence="4" id="KW-0256">Endoplasmic reticulum</keyword>
<protein>
    <recommendedName>
        <fullName evidence="7">C2 domain-containing protein</fullName>
    </recommendedName>
</protein>
<dbReference type="CDD" id="cd04052">
    <property type="entry name" value="C2B_Tricalbin-like"/>
    <property type="match status" value="1"/>
</dbReference>
<dbReference type="InterPro" id="IPR035892">
    <property type="entry name" value="C2_domain_sf"/>
</dbReference>
<feature type="domain" description="C2" evidence="7">
    <location>
        <begin position="224"/>
        <end position="352"/>
    </location>
</feature>
<dbReference type="PANTHER" id="PTHR47348">
    <property type="entry name" value="MEIOTICALLY UP-REGULATED GENE 190 PROTEIN"/>
    <property type="match status" value="1"/>
</dbReference>
<feature type="compositionally biased region" description="Polar residues" evidence="6">
    <location>
        <begin position="63"/>
        <end position="81"/>
    </location>
</feature>
<dbReference type="AlphaFoldDB" id="A0AAJ0MLF4"/>
<evidence type="ECO:0000256" key="1">
    <source>
        <dbReference type="ARBA" id="ARBA00004586"/>
    </source>
</evidence>
<evidence type="ECO:0000313" key="9">
    <source>
        <dbReference type="Proteomes" id="UP001275084"/>
    </source>
</evidence>
<dbReference type="InterPro" id="IPR037767">
    <property type="entry name" value="C2A_Mug190-like"/>
</dbReference>
<dbReference type="PANTHER" id="PTHR47348:SF2">
    <property type="entry name" value="MEIOTICALLY UP-REGULATED 190 PROTEIN"/>
    <property type="match status" value="1"/>
</dbReference>